<keyword evidence="2" id="KW-0378">Hydrolase</keyword>
<dbReference type="Gene3D" id="3.60.15.10">
    <property type="entry name" value="Ribonuclease Z/Hydroxyacylglutathione hydrolase-like"/>
    <property type="match status" value="1"/>
</dbReference>
<dbReference type="GO" id="GO:0016787">
    <property type="term" value="F:hydrolase activity"/>
    <property type="evidence" value="ECO:0007669"/>
    <property type="project" value="UniProtKB-KW"/>
</dbReference>
<feature type="domain" description="Metallo-beta-lactamase" evidence="1">
    <location>
        <begin position="19"/>
        <end position="245"/>
    </location>
</feature>
<keyword evidence="3" id="KW-1185">Reference proteome</keyword>
<dbReference type="SMART" id="SM00849">
    <property type="entry name" value="Lactamase_B"/>
    <property type="match status" value="1"/>
</dbReference>
<evidence type="ECO:0000313" key="2">
    <source>
        <dbReference type="EMBL" id="MXV64401.1"/>
    </source>
</evidence>
<dbReference type="InterPro" id="IPR050662">
    <property type="entry name" value="Sec-metab_biosynth-thioest"/>
</dbReference>
<gene>
    <name evidence="2" type="ORF">GS429_20485</name>
</gene>
<dbReference type="AlphaFoldDB" id="A0A6B0VRC8"/>
<protein>
    <submittedName>
        <fullName evidence="2">MBL fold metallo-hydrolase</fullName>
    </submittedName>
</protein>
<dbReference type="PANTHER" id="PTHR23131">
    <property type="entry name" value="ENDORIBONUCLEASE LACTB2"/>
    <property type="match status" value="1"/>
</dbReference>
<organism evidence="2 3">
    <name type="scientific">Natronorubrum halalkaliphilum</name>
    <dbReference type="NCBI Taxonomy" id="2691917"/>
    <lineage>
        <taxon>Archaea</taxon>
        <taxon>Methanobacteriati</taxon>
        <taxon>Methanobacteriota</taxon>
        <taxon>Stenosarchaea group</taxon>
        <taxon>Halobacteria</taxon>
        <taxon>Halobacteriales</taxon>
        <taxon>Natrialbaceae</taxon>
        <taxon>Natronorubrum</taxon>
    </lineage>
</organism>
<name>A0A6B0VRC8_9EURY</name>
<dbReference type="Pfam" id="PF00753">
    <property type="entry name" value="Lactamase_B"/>
    <property type="match status" value="1"/>
</dbReference>
<evidence type="ECO:0000259" key="1">
    <source>
        <dbReference type="SMART" id="SM00849"/>
    </source>
</evidence>
<reference evidence="2 3" key="1">
    <citation type="submission" date="2020-01" db="EMBL/GenBank/DDBJ databases">
        <title>Natronorubrum sp. JWXQ-INN 674 isolated from Inner Mongolia Autonomous Region of China.</title>
        <authorList>
            <person name="Xue Q."/>
        </authorList>
    </citation>
    <scope>NUCLEOTIDE SEQUENCE [LARGE SCALE GENOMIC DNA]</scope>
    <source>
        <strain evidence="2 3">JWXQ-INN-674</strain>
    </source>
</reference>
<dbReference type="InterPro" id="IPR036866">
    <property type="entry name" value="RibonucZ/Hydroxyglut_hydro"/>
</dbReference>
<dbReference type="Proteomes" id="UP000434101">
    <property type="component" value="Unassembled WGS sequence"/>
</dbReference>
<comment type="caution">
    <text evidence="2">The sequence shown here is derived from an EMBL/GenBank/DDBJ whole genome shotgun (WGS) entry which is preliminary data.</text>
</comment>
<accession>A0A6B0VRC8</accession>
<proteinExistence type="predicted"/>
<dbReference type="InterPro" id="IPR001279">
    <property type="entry name" value="Metallo-B-lactamas"/>
</dbReference>
<sequence>MSADRIDRIGIGSGTPEGKNSAYLVDDRLVVDPGPPTDRAWTDLREGLERAGVSLPDLEYVLVSHWHVDHAGLAPRLAEAADATLAMGEADAPLVAAYGSERERRLERDRETMRRWGVPAEIVEDIIEGDSVSPMPESIPVERLEEGDTIAGLEAVPTPGHTLGHTAFAGEEFVLVGDAVLPTYTPNVGGSDTRTLAIDSGTKATGSEEAADFGTADADPLSDYFETLERLEKFEDRSKHLLPGHGTEISDGRTTAIRDHHRARSRRVLARLERDESEGDVVPATPWKLAVDLFGDLEGIHAKFGAGEAAAHCRRLQRTGAIVRVGKTPLEYESRP</sequence>
<dbReference type="SUPFAM" id="SSF56281">
    <property type="entry name" value="Metallo-hydrolase/oxidoreductase"/>
    <property type="match status" value="1"/>
</dbReference>
<dbReference type="RefSeq" id="WP_160067672.1">
    <property type="nucleotide sequence ID" value="NZ_WUYX01000070.1"/>
</dbReference>
<dbReference type="OrthoDB" id="205181at2157"/>
<evidence type="ECO:0000313" key="3">
    <source>
        <dbReference type="Proteomes" id="UP000434101"/>
    </source>
</evidence>
<dbReference type="EMBL" id="WUYX01000070">
    <property type="protein sequence ID" value="MXV64401.1"/>
    <property type="molecule type" value="Genomic_DNA"/>
</dbReference>